<gene>
    <name evidence="4" type="ORF">Aco04nite_31800</name>
</gene>
<dbReference type="InterPro" id="IPR050680">
    <property type="entry name" value="YpeA/RimI_acetyltransf"/>
</dbReference>
<protein>
    <submittedName>
        <fullName evidence="4">N-acetyltransferase</fullName>
    </submittedName>
</protein>
<evidence type="ECO:0000313" key="4">
    <source>
        <dbReference type="EMBL" id="GIM72758.1"/>
    </source>
</evidence>
<organism evidence="4 5">
    <name type="scientific">Winogradskya consettensis</name>
    <dbReference type="NCBI Taxonomy" id="113560"/>
    <lineage>
        <taxon>Bacteria</taxon>
        <taxon>Bacillati</taxon>
        <taxon>Actinomycetota</taxon>
        <taxon>Actinomycetes</taxon>
        <taxon>Micromonosporales</taxon>
        <taxon>Micromonosporaceae</taxon>
        <taxon>Winogradskya</taxon>
    </lineage>
</organism>
<dbReference type="AlphaFoldDB" id="A0A919SKR5"/>
<keyword evidence="2" id="KW-0012">Acyltransferase</keyword>
<keyword evidence="5" id="KW-1185">Reference proteome</keyword>
<keyword evidence="1" id="KW-0808">Transferase</keyword>
<evidence type="ECO:0000313" key="5">
    <source>
        <dbReference type="Proteomes" id="UP000680865"/>
    </source>
</evidence>
<dbReference type="InterPro" id="IPR000182">
    <property type="entry name" value="GNAT_dom"/>
</dbReference>
<dbReference type="GO" id="GO:0016747">
    <property type="term" value="F:acyltransferase activity, transferring groups other than amino-acyl groups"/>
    <property type="evidence" value="ECO:0007669"/>
    <property type="project" value="InterPro"/>
</dbReference>
<proteinExistence type="predicted"/>
<name>A0A919SKR5_9ACTN</name>
<reference evidence="4" key="1">
    <citation type="submission" date="2021-03" db="EMBL/GenBank/DDBJ databases">
        <title>Whole genome shotgun sequence of Actinoplanes consettensis NBRC 14913.</title>
        <authorList>
            <person name="Komaki H."/>
            <person name="Tamura T."/>
        </authorList>
    </citation>
    <scope>NUCLEOTIDE SEQUENCE</scope>
    <source>
        <strain evidence="4">NBRC 14913</strain>
    </source>
</reference>
<dbReference type="Proteomes" id="UP000680865">
    <property type="component" value="Unassembled WGS sequence"/>
</dbReference>
<accession>A0A919SKR5</accession>
<evidence type="ECO:0000259" key="3">
    <source>
        <dbReference type="PROSITE" id="PS51186"/>
    </source>
</evidence>
<evidence type="ECO:0000256" key="2">
    <source>
        <dbReference type="ARBA" id="ARBA00023315"/>
    </source>
</evidence>
<dbReference type="RefSeq" id="WP_212997985.1">
    <property type="nucleotide sequence ID" value="NZ_BAAATW010000007.1"/>
</dbReference>
<comment type="caution">
    <text evidence="4">The sequence shown here is derived from an EMBL/GenBank/DDBJ whole genome shotgun (WGS) entry which is preliminary data.</text>
</comment>
<dbReference type="EMBL" id="BOQP01000016">
    <property type="protein sequence ID" value="GIM72758.1"/>
    <property type="molecule type" value="Genomic_DNA"/>
</dbReference>
<evidence type="ECO:0000256" key="1">
    <source>
        <dbReference type="ARBA" id="ARBA00022679"/>
    </source>
</evidence>
<dbReference type="InterPro" id="IPR016181">
    <property type="entry name" value="Acyl_CoA_acyltransferase"/>
</dbReference>
<dbReference type="PANTHER" id="PTHR43420">
    <property type="entry name" value="ACETYLTRANSFERASE"/>
    <property type="match status" value="1"/>
</dbReference>
<dbReference type="Gene3D" id="3.40.630.30">
    <property type="match status" value="1"/>
</dbReference>
<dbReference type="Pfam" id="PF00583">
    <property type="entry name" value="Acetyltransf_1"/>
    <property type="match status" value="1"/>
</dbReference>
<feature type="domain" description="N-acetyltransferase" evidence="3">
    <location>
        <begin position="2"/>
        <end position="161"/>
    </location>
</feature>
<sequence>MVEVRRMVPEDVAEISRLRVAGWQAAYRGIIPDSYLDAMDAEADARQRATWRSKGIDLVAHDEKESLTGWCCSGPAGAAGHTEIFTLYVRPELIGSGIGAALLAATHRHWTAFDVEVFQLWVLRGNKAARRFYERFGYAPDGTVETYEYDGVAVEEVRYRRPAG</sequence>
<dbReference type="SUPFAM" id="SSF55729">
    <property type="entry name" value="Acyl-CoA N-acyltransferases (Nat)"/>
    <property type="match status" value="1"/>
</dbReference>
<dbReference type="PROSITE" id="PS51186">
    <property type="entry name" value="GNAT"/>
    <property type="match status" value="1"/>
</dbReference>